<dbReference type="EMBL" id="AYCK01007339">
    <property type="status" value="NOT_ANNOTATED_CDS"/>
    <property type="molecule type" value="Genomic_DNA"/>
</dbReference>
<accession>A0A096LSC7</accession>
<evidence type="ECO:0000313" key="2">
    <source>
        <dbReference type="Proteomes" id="UP000028760"/>
    </source>
</evidence>
<evidence type="ECO:0000313" key="1">
    <source>
        <dbReference type="Ensembl" id="ENSPFOP00000022068.1"/>
    </source>
</evidence>
<dbReference type="PANTHER" id="PTHR45913">
    <property type="entry name" value="EPM2A-INTERACTING PROTEIN 1"/>
    <property type="match status" value="1"/>
</dbReference>
<dbReference type="Ensembl" id="ENSPFOT00000028566.1">
    <property type="protein sequence ID" value="ENSPFOP00000022068.1"/>
    <property type="gene ID" value="ENSPFOG00000022279.1"/>
</dbReference>
<organism evidence="1 2">
    <name type="scientific">Poecilia formosa</name>
    <name type="common">Amazon molly</name>
    <name type="synonym">Limia formosa</name>
    <dbReference type="NCBI Taxonomy" id="48698"/>
    <lineage>
        <taxon>Eukaryota</taxon>
        <taxon>Metazoa</taxon>
        <taxon>Chordata</taxon>
        <taxon>Craniata</taxon>
        <taxon>Vertebrata</taxon>
        <taxon>Euteleostomi</taxon>
        <taxon>Actinopterygii</taxon>
        <taxon>Neopterygii</taxon>
        <taxon>Teleostei</taxon>
        <taxon>Neoteleostei</taxon>
        <taxon>Acanthomorphata</taxon>
        <taxon>Ovalentaria</taxon>
        <taxon>Atherinomorphae</taxon>
        <taxon>Cyprinodontiformes</taxon>
        <taxon>Poeciliidae</taxon>
        <taxon>Poeciliinae</taxon>
        <taxon>Poecilia</taxon>
    </lineage>
</organism>
<sequence length="187" mass="21096">MPSSIKALQLSRSTVERSNEAMAEDLTQQLWKDIADFSLQLDESVSDTAQMCIFIRKNLFTDIASNREVSSRGEDIFQSFKNFTEKTQLPVYKLMSITTDGAPAMIGCLNGFIVKCRQDGAFPDFLSYHCIIHQQVLCAKMPNMKEIMHVATKMAGSIRARSLQIWLLHAHLENADCVHTEQGLLHT</sequence>
<keyword evidence="2" id="KW-1185">Reference proteome</keyword>
<dbReference type="eggNOG" id="ENOG502QUWI">
    <property type="taxonomic scope" value="Eukaryota"/>
</dbReference>
<dbReference type="AlphaFoldDB" id="A0A096LSC7"/>
<dbReference type="STRING" id="48698.ENSPFOP00000022068"/>
<dbReference type="GeneTree" id="ENSGT00950000182812"/>
<reference evidence="1" key="3">
    <citation type="submission" date="2025-09" db="UniProtKB">
        <authorList>
            <consortium name="Ensembl"/>
        </authorList>
    </citation>
    <scope>IDENTIFICATION</scope>
</reference>
<dbReference type="PANTHER" id="PTHR45913:SF21">
    <property type="entry name" value="DUF4371 DOMAIN-CONTAINING PROTEIN"/>
    <property type="match status" value="1"/>
</dbReference>
<evidence type="ECO:0008006" key="3">
    <source>
        <dbReference type="Google" id="ProtNLM"/>
    </source>
</evidence>
<reference evidence="2" key="1">
    <citation type="submission" date="2013-10" db="EMBL/GenBank/DDBJ databases">
        <authorList>
            <person name="Schartl M."/>
            <person name="Warren W."/>
        </authorList>
    </citation>
    <scope>NUCLEOTIDE SEQUENCE [LARGE SCALE GENOMIC DNA]</scope>
    <source>
        <strain evidence="2">female</strain>
    </source>
</reference>
<protein>
    <recommendedName>
        <fullName evidence="3">DUF4371 domain-containing protein</fullName>
    </recommendedName>
</protein>
<dbReference type="Proteomes" id="UP000028760">
    <property type="component" value="Unassembled WGS sequence"/>
</dbReference>
<dbReference type="OMA" id="VELMIIF"/>
<name>A0A096LSC7_POEFO</name>
<reference evidence="1" key="2">
    <citation type="submission" date="2025-08" db="UniProtKB">
        <authorList>
            <consortium name="Ensembl"/>
        </authorList>
    </citation>
    <scope>IDENTIFICATION</scope>
</reference>
<proteinExistence type="predicted"/>